<dbReference type="InterPro" id="IPR013556">
    <property type="entry name" value="Flag_M-ring_C"/>
</dbReference>
<evidence type="ECO:0000256" key="9">
    <source>
        <dbReference type="PIRNR" id="PIRNR004862"/>
    </source>
</evidence>
<name>A0A5C6VTG9_9BURK</name>
<dbReference type="NCBIfam" id="TIGR00206">
    <property type="entry name" value="fliF"/>
    <property type="match status" value="1"/>
</dbReference>
<dbReference type="EMBL" id="VOQS01000001">
    <property type="protein sequence ID" value="TXC88240.1"/>
    <property type="molecule type" value="Genomic_DNA"/>
</dbReference>
<dbReference type="InterPro" id="IPR000067">
    <property type="entry name" value="FlgMring_FliF"/>
</dbReference>
<evidence type="ECO:0000256" key="11">
    <source>
        <dbReference type="SAM" id="MobiDB-lite"/>
    </source>
</evidence>
<evidence type="ECO:0000313" key="16">
    <source>
        <dbReference type="EMBL" id="TXC88240.1"/>
    </source>
</evidence>
<dbReference type="PANTHER" id="PTHR30046">
    <property type="entry name" value="FLAGELLAR M-RING PROTEIN"/>
    <property type="match status" value="1"/>
</dbReference>
<feature type="compositionally biased region" description="Polar residues" evidence="11">
    <location>
        <begin position="324"/>
        <end position="347"/>
    </location>
</feature>
<evidence type="ECO:0000256" key="12">
    <source>
        <dbReference type="SAM" id="Phobius"/>
    </source>
</evidence>
<dbReference type="Pfam" id="PF01514">
    <property type="entry name" value="YscJ_FliF"/>
    <property type="match status" value="1"/>
</dbReference>
<dbReference type="InterPro" id="IPR045851">
    <property type="entry name" value="AMP-bd_C_sf"/>
</dbReference>
<proteinExistence type="inferred from homology"/>
<dbReference type="PIRSF" id="PIRSF004862">
    <property type="entry name" value="FliF"/>
    <property type="match status" value="1"/>
</dbReference>
<gene>
    <name evidence="16" type="primary">fliF</name>
    <name evidence="16" type="ORF">FRZ40_11970</name>
    <name evidence="15" type="ORF">V4C56_03205</name>
</gene>
<keyword evidence="8 9" id="KW-0975">Bacterial flagellum</keyword>
<reference evidence="16" key="2">
    <citation type="submission" date="2019-08" db="EMBL/GenBank/DDBJ databases">
        <authorList>
            <person name="Im W.-T."/>
        </authorList>
    </citation>
    <scope>NUCLEOTIDE SEQUENCE</scope>
    <source>
        <strain evidence="16">NF 2-5-3</strain>
    </source>
</reference>
<feature type="coiled-coil region" evidence="10">
    <location>
        <begin position="547"/>
        <end position="574"/>
    </location>
</feature>
<keyword evidence="16" id="KW-0282">Flagellum</keyword>
<dbReference type="AlphaFoldDB" id="A0A5C6VTG9"/>
<dbReference type="PRINTS" id="PR01009">
    <property type="entry name" value="FLGMRINGFLIF"/>
</dbReference>
<feature type="transmembrane region" description="Helical" evidence="12">
    <location>
        <begin position="491"/>
        <end position="509"/>
    </location>
</feature>
<keyword evidence="6 12" id="KW-1133">Transmembrane helix</keyword>
<evidence type="ECO:0000256" key="10">
    <source>
        <dbReference type="SAM" id="Coils"/>
    </source>
</evidence>
<dbReference type="InterPro" id="IPR043427">
    <property type="entry name" value="YscJ/FliF"/>
</dbReference>
<organism evidence="16 17">
    <name type="scientific">Paraburkholderia azotifigens</name>
    <dbReference type="NCBI Taxonomy" id="2057004"/>
    <lineage>
        <taxon>Bacteria</taxon>
        <taxon>Pseudomonadati</taxon>
        <taxon>Pseudomonadota</taxon>
        <taxon>Betaproteobacteria</taxon>
        <taxon>Burkholderiales</taxon>
        <taxon>Burkholderiaceae</taxon>
        <taxon>Paraburkholderia</taxon>
    </lineage>
</organism>
<feature type="region of interest" description="Disordered" evidence="11">
    <location>
        <begin position="311"/>
        <end position="388"/>
    </location>
</feature>
<feature type="domain" description="Flagellar M-ring C-terminal" evidence="14">
    <location>
        <begin position="291"/>
        <end position="466"/>
    </location>
</feature>
<evidence type="ECO:0000313" key="15">
    <source>
        <dbReference type="EMBL" id="MEM5338630.1"/>
    </source>
</evidence>
<evidence type="ECO:0000256" key="5">
    <source>
        <dbReference type="ARBA" id="ARBA00022692"/>
    </source>
</evidence>
<feature type="compositionally biased region" description="Low complexity" evidence="11">
    <location>
        <begin position="367"/>
        <end position="379"/>
    </location>
</feature>
<protein>
    <recommendedName>
        <fullName evidence="9">Flagellar M-ring protein</fullName>
    </recommendedName>
</protein>
<evidence type="ECO:0000256" key="7">
    <source>
        <dbReference type="ARBA" id="ARBA00023136"/>
    </source>
</evidence>
<comment type="subcellular location">
    <subcellularLocation>
        <location evidence="1 9">Bacterial flagellum basal body</location>
    </subcellularLocation>
    <subcellularLocation>
        <location evidence="2">Cell membrane</location>
        <topology evidence="2">Multi-pass membrane protein</topology>
    </subcellularLocation>
</comment>
<keyword evidence="10" id="KW-0175">Coiled coil</keyword>
<dbReference type="GO" id="GO:0005886">
    <property type="term" value="C:plasma membrane"/>
    <property type="evidence" value="ECO:0007669"/>
    <property type="project" value="UniProtKB-SubCell"/>
</dbReference>
<dbReference type="InterPro" id="IPR006182">
    <property type="entry name" value="FliF_N_dom"/>
</dbReference>
<comment type="function">
    <text evidence="9">The M ring may be actively involved in energy transduction.</text>
</comment>
<evidence type="ECO:0000256" key="6">
    <source>
        <dbReference type="ARBA" id="ARBA00022989"/>
    </source>
</evidence>
<dbReference type="GO" id="GO:0009431">
    <property type="term" value="C:bacterial-type flagellum basal body, MS ring"/>
    <property type="evidence" value="ECO:0007669"/>
    <property type="project" value="InterPro"/>
</dbReference>
<keyword evidence="16" id="KW-0969">Cilium</keyword>
<keyword evidence="18" id="KW-1185">Reference proteome</keyword>
<dbReference type="Proteomes" id="UP001481677">
    <property type="component" value="Unassembled WGS sequence"/>
</dbReference>
<comment type="caution">
    <text evidence="16">The sequence shown here is derived from an EMBL/GenBank/DDBJ whole genome shotgun (WGS) entry which is preliminary data.</text>
</comment>
<evidence type="ECO:0000313" key="18">
    <source>
        <dbReference type="Proteomes" id="UP001481677"/>
    </source>
</evidence>
<dbReference type="Gene3D" id="3.30.300.30">
    <property type="match status" value="1"/>
</dbReference>
<evidence type="ECO:0000256" key="8">
    <source>
        <dbReference type="ARBA" id="ARBA00023143"/>
    </source>
</evidence>
<evidence type="ECO:0000313" key="17">
    <source>
        <dbReference type="Proteomes" id="UP000321776"/>
    </source>
</evidence>
<evidence type="ECO:0000256" key="1">
    <source>
        <dbReference type="ARBA" id="ARBA00004117"/>
    </source>
</evidence>
<dbReference type="GO" id="GO:0071973">
    <property type="term" value="P:bacterial-type flagellum-dependent cell motility"/>
    <property type="evidence" value="ECO:0007669"/>
    <property type="project" value="InterPro"/>
</dbReference>
<keyword evidence="5 12" id="KW-0812">Transmembrane</keyword>
<reference evidence="16 17" key="1">
    <citation type="journal article" date="2018" name="Int. J. Syst. Evol. Microbiol.">
        <title>Paraburkholderia azotifigens sp. nov., a nitrogen-fixing bacterium isolated from paddy soil.</title>
        <authorList>
            <person name="Choi G.M."/>
            <person name="Im W.T."/>
        </authorList>
    </citation>
    <scope>NUCLEOTIDE SEQUENCE [LARGE SCALE GENOMIC DNA]</scope>
    <source>
        <strain evidence="16 17">NF 2-5-3</strain>
    </source>
</reference>
<keyword evidence="16" id="KW-0966">Cell projection</keyword>
<evidence type="ECO:0000259" key="14">
    <source>
        <dbReference type="Pfam" id="PF08345"/>
    </source>
</evidence>
<sequence>MDSSANSLMTPDARMGLAGAQPGAAGAAQAGAAGLDLGGTGNGFASRFPGLPASLTQMRGNPRAPLIFAVAVLVAVVAGLILWSRSPDYKVLYSNVSDQDGGAIVAALQQANVPYKFSDAGGAILIPADQVHEMRLRLASQGLPKSGSVGFELMDNQKFGISQFAEQINYQRALEGELQRTIESISTVKSARVHLAIPKPTVFVRDREAPSASVLVNLYPGRMLDEGQVVAITHMVASAVPDMPVRGVTIVDQDGNLLTQAGTNGAGLDATQLKYVQQIERNTQQRIDAILGPMFGSGNAHSSVSADIDFSKHEQTSERYAPNNDPQQAAIRSQQTSTATEMSQSGASGVPGALSNQPPQPASAPITASANGASGATTTPISDHKDSTTNYELSKTVSHTEQAVGGIKRLSVAVVVNYMRVVDAKGHATMQPISADKLTQVEQLVKEAMGYDQARGDTVKVMSSAFQQIADPDADLPWWRTKDMIAMYKQIATYAGIGLVALFLYFVMVKPALRRAFPPPPEVVAALPSPDEPVLDGLPSAAAVAAEEEVEGSLVALESDKAKYERNLEYARQIARQDPKIVATVVKSWVSDEH</sequence>
<dbReference type="PANTHER" id="PTHR30046:SF0">
    <property type="entry name" value="FLAGELLAR M-RING PROTEIN"/>
    <property type="match status" value="1"/>
</dbReference>
<feature type="transmembrane region" description="Helical" evidence="12">
    <location>
        <begin position="64"/>
        <end position="83"/>
    </location>
</feature>
<dbReference type="Pfam" id="PF08345">
    <property type="entry name" value="YscJ_FliF_C"/>
    <property type="match status" value="1"/>
</dbReference>
<comment type="similarity">
    <text evidence="3 9">Belongs to the FliF family.</text>
</comment>
<keyword evidence="4" id="KW-1003">Cell membrane</keyword>
<dbReference type="EMBL" id="JAZHGA010000002">
    <property type="protein sequence ID" value="MEM5338630.1"/>
    <property type="molecule type" value="Genomic_DNA"/>
</dbReference>
<evidence type="ECO:0000259" key="13">
    <source>
        <dbReference type="Pfam" id="PF01514"/>
    </source>
</evidence>
<accession>A0A5C6VTG9</accession>
<dbReference type="Proteomes" id="UP000321776">
    <property type="component" value="Unassembled WGS sequence"/>
</dbReference>
<dbReference type="GO" id="GO:0003774">
    <property type="term" value="F:cytoskeletal motor activity"/>
    <property type="evidence" value="ECO:0007669"/>
    <property type="project" value="InterPro"/>
</dbReference>
<evidence type="ECO:0000256" key="2">
    <source>
        <dbReference type="ARBA" id="ARBA00004651"/>
    </source>
</evidence>
<reference evidence="15 18" key="3">
    <citation type="submission" date="2024-01" db="EMBL/GenBank/DDBJ databases">
        <title>The diversity of rhizobia nodulating Mimosa spp. in eleven states of Brazil covering several biomes is determined by host plant, location, and edaphic factors.</title>
        <authorList>
            <person name="Rouws L."/>
            <person name="Barauna A."/>
            <person name="Beukes C."/>
            <person name="De Faria S.M."/>
            <person name="Gross E."/>
            <person name="Dos Reis Junior F.B."/>
            <person name="Simon M."/>
            <person name="Maluk M."/>
            <person name="Odee D.W."/>
            <person name="Kenicer G."/>
            <person name="Young J.P.W."/>
            <person name="Reis V.M."/>
            <person name="Zilli J."/>
            <person name="James E.K."/>
        </authorList>
    </citation>
    <scope>NUCLEOTIDE SEQUENCE [LARGE SCALE GENOMIC DNA]</scope>
    <source>
        <strain evidence="15 18">JPY530</strain>
    </source>
</reference>
<evidence type="ECO:0000256" key="4">
    <source>
        <dbReference type="ARBA" id="ARBA00022475"/>
    </source>
</evidence>
<evidence type="ECO:0000256" key="3">
    <source>
        <dbReference type="ARBA" id="ARBA00007971"/>
    </source>
</evidence>
<feature type="domain" description="Flagellar M-ring N-terminal" evidence="13">
    <location>
        <begin position="85"/>
        <end position="259"/>
    </location>
</feature>
<dbReference type="RefSeq" id="WP_147234224.1">
    <property type="nucleotide sequence ID" value="NZ_JAZHFZ010000002.1"/>
</dbReference>
<keyword evidence="7 12" id="KW-0472">Membrane</keyword>